<dbReference type="InterPro" id="IPR011990">
    <property type="entry name" value="TPR-like_helical_dom_sf"/>
</dbReference>
<dbReference type="PROSITE" id="PS51375">
    <property type="entry name" value="PPR"/>
    <property type="match status" value="7"/>
</dbReference>
<evidence type="ECO:0000256" key="2">
    <source>
        <dbReference type="PROSITE-ProRule" id="PRU00708"/>
    </source>
</evidence>
<sequence length="1086" mass="119468">MKIQSRLTFCSCFSQQSIFYRNLSFALYHSSSKHRSRFWFENFLRKKSSLPDYHRDLEQRLRTFCEEGRLHLGLGLLQRLGTPASVHTYLTLLKSCIKQKALVEVQGIRSHIISHHVPLTGILGDYMVVTLAKCGAIDDAKQLISTLSSGTIFSWNALISACVDSGHNSEALQYFHYMQQDGIEPDKFTYVSLFKCCGNVLDLGKGRELHNQARIDGVASDKFICTTLISMYGKCGEIIEAESVFSALSDPCVVSWNALLSVYVDCCKGDQAIRLFRQMLEEGVQVDEHTCVFSLRACCVLADTENFSNAEGSAVKMIPFEIGRAIHADLRKRGFTSNLHVGTTLLTMYGKSGEIASAECVFSRLLHRNIVSYNAMLSAYVEHQKGERALALFRQLYHEGLEPHEFTYIVALQACGILALKGKESQDLMHPQAMLVALEIGKALHQELRRNGLVSNACVGTALLGMYGKCGAITDSENVFMSMSEHDIVAWNAMLTVFIEQGNAVKALQLFWQIQRECRTFNHLTIVLVLQACGAIVGDEDDSSKERCSEIGQAVHADAHRLGFTSYSIINNTLISMYGKCGNIRQAEHVCSSLTNWNIVTGNAMLSSYVYCRQGEKALLFYEHICKEGLYPDALTLIIALQACGLLADNELPISTAGGLIKYRSLQIGKSLHADALERDFVLHPFIGTAILSMYAKCGAISEAEKIFAALSERDLVSWNALLSAYIEQGQGIKALQLYRQMQREGPSSGEVSLMMALQACSLLAKCGDEDSSESKVIKMRCLDLGKALHADARKDGYASNLVVGNTLMSMYGNCGALAEAEDVFHGISDSNIVSWNVLLSMCIDKGQGESALQIFKQLQKQENALDDVTLICMLQACASTGSLKICKQLHFAVVCAGYDRMHSVIVTLMHAYGSCASMLDAHVFFDGITDSNIVSWNACVSGHAGGGNSMISLQLFSGLRDTGMDPDAVTCTSVISACTHDGLVTDGLEYFKSMMKDDHIMPDFKHYGSLIDLLGRAGDFKRLQCILKVLPKETNSAIWLCLLGACRTHGNLELGQEAFQKAVSMQPEDATAYIMMSNLCAHVAL</sequence>
<feature type="repeat" description="PPR" evidence="2">
    <location>
        <begin position="369"/>
        <end position="403"/>
    </location>
</feature>
<name>A0A8T2TBD3_CERRI</name>
<proteinExistence type="predicted"/>
<feature type="repeat" description="PPR" evidence="2">
    <location>
        <begin position="151"/>
        <end position="185"/>
    </location>
</feature>
<dbReference type="GO" id="GO:0003723">
    <property type="term" value="F:RNA binding"/>
    <property type="evidence" value="ECO:0007669"/>
    <property type="project" value="InterPro"/>
</dbReference>
<dbReference type="InterPro" id="IPR002885">
    <property type="entry name" value="PPR_rpt"/>
</dbReference>
<dbReference type="FunFam" id="1.25.40.10:FF:000285">
    <property type="entry name" value="Pentatricopeptide repeat-containing protein, chloroplastic"/>
    <property type="match status" value="1"/>
</dbReference>
<dbReference type="GO" id="GO:0009451">
    <property type="term" value="P:RNA modification"/>
    <property type="evidence" value="ECO:0007669"/>
    <property type="project" value="InterPro"/>
</dbReference>
<feature type="repeat" description="PPR" evidence="2">
    <location>
        <begin position="832"/>
        <end position="866"/>
    </location>
</feature>
<keyword evidence="4" id="KW-1185">Reference proteome</keyword>
<dbReference type="NCBIfam" id="TIGR00756">
    <property type="entry name" value="PPR"/>
    <property type="match status" value="5"/>
</dbReference>
<feature type="repeat" description="PPR" evidence="2">
    <location>
        <begin position="715"/>
        <end position="749"/>
    </location>
</feature>
<dbReference type="Proteomes" id="UP000825935">
    <property type="component" value="Chromosome 14"/>
</dbReference>
<evidence type="ECO:0000256" key="1">
    <source>
        <dbReference type="ARBA" id="ARBA00022737"/>
    </source>
</evidence>
<dbReference type="Pfam" id="PF01535">
    <property type="entry name" value="PPR"/>
    <property type="match status" value="6"/>
</dbReference>
<dbReference type="Gene3D" id="1.25.40.10">
    <property type="entry name" value="Tetratricopeptide repeat domain"/>
    <property type="match status" value="8"/>
</dbReference>
<dbReference type="Pfam" id="PF13041">
    <property type="entry name" value="PPR_2"/>
    <property type="match status" value="4"/>
</dbReference>
<protein>
    <recommendedName>
        <fullName evidence="5">Pentatricopeptide repeat-containing protein</fullName>
    </recommendedName>
</protein>
<feature type="repeat" description="PPR" evidence="2">
    <location>
        <begin position="598"/>
        <end position="632"/>
    </location>
</feature>
<organism evidence="3 4">
    <name type="scientific">Ceratopteris richardii</name>
    <name type="common">Triangle waterfern</name>
    <dbReference type="NCBI Taxonomy" id="49495"/>
    <lineage>
        <taxon>Eukaryota</taxon>
        <taxon>Viridiplantae</taxon>
        <taxon>Streptophyta</taxon>
        <taxon>Embryophyta</taxon>
        <taxon>Tracheophyta</taxon>
        <taxon>Polypodiopsida</taxon>
        <taxon>Polypodiidae</taxon>
        <taxon>Polypodiales</taxon>
        <taxon>Pteridineae</taxon>
        <taxon>Pteridaceae</taxon>
        <taxon>Parkerioideae</taxon>
        <taxon>Ceratopteris</taxon>
    </lineage>
</organism>
<evidence type="ECO:0008006" key="5">
    <source>
        <dbReference type="Google" id="ProtNLM"/>
    </source>
</evidence>
<feature type="repeat" description="PPR" evidence="2">
    <location>
        <begin position="968"/>
        <end position="1003"/>
    </location>
</feature>
<gene>
    <name evidence="3" type="ORF">KP509_14G076500</name>
</gene>
<feature type="repeat" description="PPR" evidence="2">
    <location>
        <begin position="252"/>
        <end position="286"/>
    </location>
</feature>
<keyword evidence="1" id="KW-0677">Repeat</keyword>
<comment type="caution">
    <text evidence="3">The sequence shown here is derived from an EMBL/GenBank/DDBJ whole genome shotgun (WGS) entry which is preliminary data.</text>
</comment>
<evidence type="ECO:0000313" key="3">
    <source>
        <dbReference type="EMBL" id="KAH7416121.1"/>
    </source>
</evidence>
<dbReference type="InterPro" id="IPR046960">
    <property type="entry name" value="PPR_At4g14850-like_plant"/>
</dbReference>
<reference evidence="3" key="1">
    <citation type="submission" date="2021-08" db="EMBL/GenBank/DDBJ databases">
        <title>WGS assembly of Ceratopteris richardii.</title>
        <authorList>
            <person name="Marchant D.B."/>
            <person name="Chen G."/>
            <person name="Jenkins J."/>
            <person name="Shu S."/>
            <person name="Leebens-Mack J."/>
            <person name="Grimwood J."/>
            <person name="Schmutz J."/>
            <person name="Soltis P."/>
            <person name="Soltis D."/>
            <person name="Chen Z.-H."/>
        </authorList>
    </citation>
    <scope>NUCLEOTIDE SEQUENCE</scope>
    <source>
        <strain evidence="3">Whitten #5841</strain>
        <tissue evidence="3">Leaf</tissue>
    </source>
</reference>
<evidence type="ECO:0000313" key="4">
    <source>
        <dbReference type="Proteomes" id="UP000825935"/>
    </source>
</evidence>
<dbReference type="FunFam" id="1.25.40.10:FF:000343">
    <property type="entry name" value="Pentatricopeptide repeat-containing protein At3g58590"/>
    <property type="match status" value="2"/>
</dbReference>
<dbReference type="PANTHER" id="PTHR47926:SF425">
    <property type="entry name" value="REPEAT (TPR)-LIKE SUPERFAMILY PROTEIN, PUTATIVE-RELATED"/>
    <property type="match status" value="1"/>
</dbReference>
<dbReference type="EMBL" id="CM035419">
    <property type="protein sequence ID" value="KAH7416121.1"/>
    <property type="molecule type" value="Genomic_DNA"/>
</dbReference>
<dbReference type="FunFam" id="1.25.40.10:FF:000158">
    <property type="entry name" value="pentatricopeptide repeat-containing protein At2g33680"/>
    <property type="match status" value="1"/>
</dbReference>
<dbReference type="PANTHER" id="PTHR47926">
    <property type="entry name" value="PENTATRICOPEPTIDE REPEAT-CONTAINING PROTEIN"/>
    <property type="match status" value="1"/>
</dbReference>
<accession>A0A8T2TBD3</accession>
<dbReference type="AlphaFoldDB" id="A0A8T2TBD3"/>
<dbReference type="GO" id="GO:0048731">
    <property type="term" value="P:system development"/>
    <property type="evidence" value="ECO:0007669"/>
    <property type="project" value="UniProtKB-ARBA"/>
</dbReference>
<dbReference type="OrthoDB" id="185373at2759"/>